<evidence type="ECO:0000313" key="1">
    <source>
        <dbReference type="EMBL" id="VVB05384.1"/>
    </source>
</evidence>
<proteinExistence type="predicted"/>
<dbReference type="EMBL" id="CABITT030000005">
    <property type="protein sequence ID" value="VVB05384.1"/>
    <property type="molecule type" value="Genomic_DNA"/>
</dbReference>
<gene>
    <name evidence="1" type="ORF">ANE_LOCUS15828</name>
</gene>
<protein>
    <submittedName>
        <fullName evidence="1">Uncharacterized protein</fullName>
    </submittedName>
</protein>
<accession>A0A565BVE7</accession>
<organism evidence="1 2">
    <name type="scientific">Arabis nemorensis</name>
    <dbReference type="NCBI Taxonomy" id="586526"/>
    <lineage>
        <taxon>Eukaryota</taxon>
        <taxon>Viridiplantae</taxon>
        <taxon>Streptophyta</taxon>
        <taxon>Embryophyta</taxon>
        <taxon>Tracheophyta</taxon>
        <taxon>Spermatophyta</taxon>
        <taxon>Magnoliopsida</taxon>
        <taxon>eudicotyledons</taxon>
        <taxon>Gunneridae</taxon>
        <taxon>Pentapetalae</taxon>
        <taxon>rosids</taxon>
        <taxon>malvids</taxon>
        <taxon>Brassicales</taxon>
        <taxon>Brassicaceae</taxon>
        <taxon>Arabideae</taxon>
        <taxon>Arabis</taxon>
    </lineage>
</organism>
<sequence>MSGLVIQRQEASVEICRYEQRCFVRDGDGDMLSSDWSEFIDLERGSGSVIGFSKLDSDMSKTARATVKLCKDEPMMLEQGRSDRSGVHADLKAPPIFEGAAAPERVSPVSERESRSILKQLVVRGSRPRPSVQIYEPW</sequence>
<dbReference type="AlphaFoldDB" id="A0A565BVE7"/>
<evidence type="ECO:0000313" key="2">
    <source>
        <dbReference type="Proteomes" id="UP000489600"/>
    </source>
</evidence>
<keyword evidence="2" id="KW-1185">Reference proteome</keyword>
<reference evidence="1" key="1">
    <citation type="submission" date="2019-07" db="EMBL/GenBank/DDBJ databases">
        <authorList>
            <person name="Dittberner H."/>
        </authorList>
    </citation>
    <scope>NUCLEOTIDE SEQUENCE [LARGE SCALE GENOMIC DNA]</scope>
</reference>
<dbReference type="Proteomes" id="UP000489600">
    <property type="component" value="Unassembled WGS sequence"/>
</dbReference>
<name>A0A565BVE7_9BRAS</name>
<comment type="caution">
    <text evidence="1">The sequence shown here is derived from an EMBL/GenBank/DDBJ whole genome shotgun (WGS) entry which is preliminary data.</text>
</comment>